<evidence type="ECO:0000256" key="5">
    <source>
        <dbReference type="ARBA" id="ARBA00022827"/>
    </source>
</evidence>
<evidence type="ECO:0000256" key="2">
    <source>
        <dbReference type="ARBA" id="ARBA00004721"/>
    </source>
</evidence>
<sequence>MDKLHDKTVGFVGTGATAVQAIPHLAQWAKKVIVFQRTPSSVDVRGNSVTDLTWWKTMIQEKGPGWQRGCMENFNSFISNDPQVPDVNLVDDAWTRLQTFSALIGSRSSLQPQYLTQMKRLDLRRQERIHHRVEATVTDPATAELLKPWYPSWCKRPCFSDNFLAAFNRPNVSLIDTKGKGVQTVSDRGIVVDGTEYDLDTIIFGTGYSVGSNANVEHVPVIGRGNQTLQQKLGQDGMASLHGIMTFGFPNLFFPAPYQAGATASQVYLLDQLAIHVAYILSRKQTGATQ</sequence>
<comment type="caution">
    <text evidence="8">The sequence shown here is derived from an EMBL/GenBank/DDBJ whole genome shotgun (WGS) entry which is preliminary data.</text>
</comment>
<keyword evidence="9" id="KW-1185">Reference proteome</keyword>
<keyword evidence="6" id="KW-0521">NADP</keyword>
<dbReference type="PANTHER" id="PTHR43098">
    <property type="entry name" value="L-ORNITHINE N(5)-MONOOXYGENASE-RELATED"/>
    <property type="match status" value="1"/>
</dbReference>
<keyword evidence="4" id="KW-0285">Flavoprotein</keyword>
<proteinExistence type="inferred from homology"/>
<evidence type="ECO:0000256" key="3">
    <source>
        <dbReference type="ARBA" id="ARBA00010139"/>
    </source>
</evidence>
<evidence type="ECO:0000256" key="1">
    <source>
        <dbReference type="ARBA" id="ARBA00001974"/>
    </source>
</evidence>
<organism evidence="8 9">
    <name type="scientific">Penicillium arizonense</name>
    <dbReference type="NCBI Taxonomy" id="1835702"/>
    <lineage>
        <taxon>Eukaryota</taxon>
        <taxon>Fungi</taxon>
        <taxon>Dikarya</taxon>
        <taxon>Ascomycota</taxon>
        <taxon>Pezizomycotina</taxon>
        <taxon>Eurotiomycetes</taxon>
        <taxon>Eurotiomycetidae</taxon>
        <taxon>Eurotiales</taxon>
        <taxon>Aspergillaceae</taxon>
        <taxon>Penicillium</taxon>
    </lineage>
</organism>
<comment type="similarity">
    <text evidence="3">Belongs to the FAD-binding monooxygenase family.</text>
</comment>
<gene>
    <name evidence="8" type="ORF">PENARI_c045G00933</name>
</gene>
<dbReference type="InterPro" id="IPR050775">
    <property type="entry name" value="FAD-binding_Monooxygenases"/>
</dbReference>
<dbReference type="GeneID" id="34581993"/>
<evidence type="ECO:0000256" key="4">
    <source>
        <dbReference type="ARBA" id="ARBA00022630"/>
    </source>
</evidence>
<evidence type="ECO:0000313" key="9">
    <source>
        <dbReference type="Proteomes" id="UP000177622"/>
    </source>
</evidence>
<dbReference type="OrthoDB" id="66881at2759"/>
<dbReference type="Gene3D" id="3.50.50.60">
    <property type="entry name" value="FAD/NAD(P)-binding domain"/>
    <property type="match status" value="2"/>
</dbReference>
<dbReference type="GO" id="GO:0016491">
    <property type="term" value="F:oxidoreductase activity"/>
    <property type="evidence" value="ECO:0007669"/>
    <property type="project" value="UniProtKB-KW"/>
</dbReference>
<protein>
    <recommendedName>
        <fullName evidence="10">FAD/NAD(P)-binding domain-containing protein</fullName>
    </recommendedName>
</protein>
<dbReference type="RefSeq" id="XP_022482880.1">
    <property type="nucleotide sequence ID" value="XM_022637259.1"/>
</dbReference>
<keyword evidence="5" id="KW-0274">FAD</keyword>
<comment type="pathway">
    <text evidence="2">Secondary metabolite biosynthesis; terpenoid biosynthesis.</text>
</comment>
<evidence type="ECO:0000256" key="7">
    <source>
        <dbReference type="ARBA" id="ARBA00023002"/>
    </source>
</evidence>
<reference evidence="8 9" key="1">
    <citation type="journal article" date="2016" name="Sci. Rep.">
        <title>Penicillium arizonense, a new, genome sequenced fungal species, reveals a high chemical diversity in secreted metabolites.</title>
        <authorList>
            <person name="Grijseels S."/>
            <person name="Nielsen J.C."/>
            <person name="Randelovic M."/>
            <person name="Nielsen J."/>
            <person name="Nielsen K.F."/>
            <person name="Workman M."/>
            <person name="Frisvad J.C."/>
        </authorList>
    </citation>
    <scope>NUCLEOTIDE SEQUENCE [LARGE SCALE GENOMIC DNA]</scope>
    <source>
        <strain evidence="8 9">CBS 141311</strain>
    </source>
</reference>
<keyword evidence="7" id="KW-0560">Oxidoreductase</keyword>
<evidence type="ECO:0000256" key="6">
    <source>
        <dbReference type="ARBA" id="ARBA00022857"/>
    </source>
</evidence>
<evidence type="ECO:0008006" key="10">
    <source>
        <dbReference type="Google" id="ProtNLM"/>
    </source>
</evidence>
<evidence type="ECO:0000313" key="8">
    <source>
        <dbReference type="EMBL" id="OGE47421.1"/>
    </source>
</evidence>
<name>A0A1F5L3C0_PENAI</name>
<dbReference type="Proteomes" id="UP000177622">
    <property type="component" value="Unassembled WGS sequence"/>
</dbReference>
<dbReference type="STRING" id="1835702.A0A1F5L3C0"/>
<dbReference type="EMBL" id="LXJU01000045">
    <property type="protein sequence ID" value="OGE47421.1"/>
    <property type="molecule type" value="Genomic_DNA"/>
</dbReference>
<comment type="cofactor">
    <cofactor evidence="1">
        <name>FAD</name>
        <dbReference type="ChEBI" id="CHEBI:57692"/>
    </cofactor>
</comment>
<dbReference type="SUPFAM" id="SSF51905">
    <property type="entry name" value="FAD/NAD(P)-binding domain"/>
    <property type="match status" value="1"/>
</dbReference>
<dbReference type="AlphaFoldDB" id="A0A1F5L3C0"/>
<accession>A0A1F5L3C0</accession>
<dbReference type="InterPro" id="IPR036188">
    <property type="entry name" value="FAD/NAD-bd_sf"/>
</dbReference>
<dbReference type="PANTHER" id="PTHR43098:SF2">
    <property type="entry name" value="FAD-BINDING MONOOXYGENASE AUSB-RELATED"/>
    <property type="match status" value="1"/>
</dbReference>